<gene>
    <name evidence="1" type="ORF">QVD17_21953</name>
</gene>
<name>A0AAD8NTA9_TARER</name>
<comment type="caution">
    <text evidence="1">The sequence shown here is derived from an EMBL/GenBank/DDBJ whole genome shotgun (WGS) entry which is preliminary data.</text>
</comment>
<sequence length="108" mass="12208">MNETLLEQCKLSSSMLTVNTKEHVFMMINSITPHEARRCDSDEGKALRRGEAAQARAGELAFEASNSASTMADWQPQGEVEFCERKIGMRKLEFCDRKVGKLGLRIWV</sequence>
<proteinExistence type="predicted"/>
<accession>A0AAD8NTA9</accession>
<keyword evidence="2" id="KW-1185">Reference proteome</keyword>
<evidence type="ECO:0000313" key="2">
    <source>
        <dbReference type="Proteomes" id="UP001229421"/>
    </source>
</evidence>
<dbReference type="EMBL" id="JAUHHV010000006">
    <property type="protein sequence ID" value="KAK1420394.1"/>
    <property type="molecule type" value="Genomic_DNA"/>
</dbReference>
<reference evidence="1" key="1">
    <citation type="journal article" date="2023" name="bioRxiv">
        <title>Improved chromosome-level genome assembly for marigold (Tagetes erecta).</title>
        <authorList>
            <person name="Jiang F."/>
            <person name="Yuan L."/>
            <person name="Wang S."/>
            <person name="Wang H."/>
            <person name="Xu D."/>
            <person name="Wang A."/>
            <person name="Fan W."/>
        </authorList>
    </citation>
    <scope>NUCLEOTIDE SEQUENCE</scope>
    <source>
        <strain evidence="1">WSJ</strain>
        <tissue evidence="1">Leaf</tissue>
    </source>
</reference>
<evidence type="ECO:0000313" key="1">
    <source>
        <dbReference type="EMBL" id="KAK1420394.1"/>
    </source>
</evidence>
<organism evidence="1 2">
    <name type="scientific">Tagetes erecta</name>
    <name type="common">African marigold</name>
    <dbReference type="NCBI Taxonomy" id="13708"/>
    <lineage>
        <taxon>Eukaryota</taxon>
        <taxon>Viridiplantae</taxon>
        <taxon>Streptophyta</taxon>
        <taxon>Embryophyta</taxon>
        <taxon>Tracheophyta</taxon>
        <taxon>Spermatophyta</taxon>
        <taxon>Magnoliopsida</taxon>
        <taxon>eudicotyledons</taxon>
        <taxon>Gunneridae</taxon>
        <taxon>Pentapetalae</taxon>
        <taxon>asterids</taxon>
        <taxon>campanulids</taxon>
        <taxon>Asterales</taxon>
        <taxon>Asteraceae</taxon>
        <taxon>Asteroideae</taxon>
        <taxon>Heliantheae alliance</taxon>
        <taxon>Tageteae</taxon>
        <taxon>Tagetes</taxon>
    </lineage>
</organism>
<dbReference type="Proteomes" id="UP001229421">
    <property type="component" value="Unassembled WGS sequence"/>
</dbReference>
<protein>
    <submittedName>
        <fullName evidence="1">Uncharacterized protein</fullName>
    </submittedName>
</protein>
<dbReference type="AlphaFoldDB" id="A0AAD8NTA9"/>